<reference evidence="1 2" key="1">
    <citation type="submission" date="2016-07" db="EMBL/GenBank/DDBJ databases">
        <title>Draft genome of a psychrotolerant acidophile Acidithiobacillus ferrivorans strain YL15.</title>
        <authorList>
            <person name="Peng T."/>
            <person name="Ma L."/>
            <person name="Nan M."/>
            <person name="An N."/>
            <person name="Wang M."/>
            <person name="Qiu G."/>
            <person name="Zeng W."/>
        </authorList>
    </citation>
    <scope>NUCLEOTIDE SEQUENCE [LARGE SCALE GENOMIC DNA]</scope>
    <source>
        <strain evidence="1 2">YL15</strain>
    </source>
</reference>
<evidence type="ECO:0000313" key="2">
    <source>
        <dbReference type="Proteomes" id="UP000093129"/>
    </source>
</evidence>
<dbReference type="Proteomes" id="UP000093129">
    <property type="component" value="Unassembled WGS sequence"/>
</dbReference>
<organism evidence="1 2">
    <name type="scientific">Acidithiobacillus ferrivorans</name>
    <dbReference type="NCBI Taxonomy" id="160808"/>
    <lineage>
        <taxon>Bacteria</taxon>
        <taxon>Pseudomonadati</taxon>
        <taxon>Pseudomonadota</taxon>
        <taxon>Acidithiobacillia</taxon>
        <taxon>Acidithiobacillales</taxon>
        <taxon>Acidithiobacillaceae</taxon>
        <taxon>Acidithiobacillus</taxon>
    </lineage>
</organism>
<sequence length="134" mass="15529">MDYDSATGWWVRLYRPGENKRTAASKHFSDSKNCGYEAALTTARAWRDAQMAALGIAERACDGNGHFLVYKRNRSGKIGLRLVHDRHLDGRIRRIYWEARFMLDGKQRVRTYAVRKYGYANDNHTTRNTAHALH</sequence>
<name>A0A1B9BYV6_9PROT</name>
<dbReference type="RefSeq" id="WP_065413327.1">
    <property type="nucleotide sequence ID" value="NZ_MASQ01000086.1"/>
</dbReference>
<dbReference type="EMBL" id="MASQ01000086">
    <property type="protein sequence ID" value="OCB02850.1"/>
    <property type="molecule type" value="Genomic_DNA"/>
</dbReference>
<accession>A0A1B9BYV6</accession>
<evidence type="ECO:0000313" key="1">
    <source>
        <dbReference type="EMBL" id="OCB02850.1"/>
    </source>
</evidence>
<protein>
    <submittedName>
        <fullName evidence="1">Uncharacterized protein</fullName>
    </submittedName>
</protein>
<comment type="caution">
    <text evidence="1">The sequence shown here is derived from an EMBL/GenBank/DDBJ whole genome shotgun (WGS) entry which is preliminary data.</text>
</comment>
<proteinExistence type="predicted"/>
<gene>
    <name evidence="1" type="ORF">BBC27_11140</name>
</gene>
<dbReference type="AlphaFoldDB" id="A0A1B9BYV6"/>